<reference evidence="4" key="1">
    <citation type="submission" date="2017-06" db="EMBL/GenBank/DDBJ databases">
        <authorList>
            <person name="Varghese N."/>
            <person name="Submissions S."/>
        </authorList>
    </citation>
    <scope>NUCLEOTIDE SEQUENCE [LARGE SCALE GENOMIC DNA]</scope>
    <source>
        <strain evidence="4">DSM 28041</strain>
    </source>
</reference>
<keyword evidence="2" id="KW-0732">Signal</keyword>
<evidence type="ECO:0000256" key="2">
    <source>
        <dbReference type="SAM" id="SignalP"/>
    </source>
</evidence>
<gene>
    <name evidence="3" type="ORF">SAMN06269173_106154</name>
</gene>
<evidence type="ECO:0008006" key="5">
    <source>
        <dbReference type="Google" id="ProtNLM"/>
    </source>
</evidence>
<evidence type="ECO:0000313" key="3">
    <source>
        <dbReference type="EMBL" id="SNR75557.1"/>
    </source>
</evidence>
<dbReference type="Proteomes" id="UP000198310">
    <property type="component" value="Unassembled WGS sequence"/>
</dbReference>
<dbReference type="EMBL" id="FZNS01000006">
    <property type="protein sequence ID" value="SNR75557.1"/>
    <property type="molecule type" value="Genomic_DNA"/>
</dbReference>
<sequence>MRTTYLRTALALICCSPATLLAQTNSPAATPADPPSPASTAVGTPRNTMVKLGTGLTRGFRFRTNTLTAPIVLGVEHHITSAWSVSGNAYAGLEVIEGKYYDSTLPLVRECGADIGARYYYNQEKRRQKGRATGPFTGNYLSAMTTATFYANANADGAHYRYGYSTLNVVWGMQRRIGRHGLFDAYAGGGIQNDYAFRYRNGHYRQGRVIDPNLEVGVKLSLVH</sequence>
<feature type="chain" id="PRO_5012285925" description="DUF3575 domain-containing protein" evidence="2">
    <location>
        <begin position="23"/>
        <end position="224"/>
    </location>
</feature>
<name>A0A238YWR7_9BACT</name>
<dbReference type="AlphaFoldDB" id="A0A238YWR7"/>
<proteinExistence type="predicted"/>
<feature type="signal peptide" evidence="2">
    <location>
        <begin position="1"/>
        <end position="22"/>
    </location>
</feature>
<keyword evidence="4" id="KW-1185">Reference proteome</keyword>
<organism evidence="3 4">
    <name type="scientific">Hymenobacter mucosus</name>
    <dbReference type="NCBI Taxonomy" id="1411120"/>
    <lineage>
        <taxon>Bacteria</taxon>
        <taxon>Pseudomonadati</taxon>
        <taxon>Bacteroidota</taxon>
        <taxon>Cytophagia</taxon>
        <taxon>Cytophagales</taxon>
        <taxon>Hymenobacteraceae</taxon>
        <taxon>Hymenobacter</taxon>
    </lineage>
</organism>
<protein>
    <recommendedName>
        <fullName evidence="5">DUF3575 domain-containing protein</fullName>
    </recommendedName>
</protein>
<feature type="region of interest" description="Disordered" evidence="1">
    <location>
        <begin position="25"/>
        <end position="46"/>
    </location>
</feature>
<evidence type="ECO:0000313" key="4">
    <source>
        <dbReference type="Proteomes" id="UP000198310"/>
    </source>
</evidence>
<evidence type="ECO:0000256" key="1">
    <source>
        <dbReference type="SAM" id="MobiDB-lite"/>
    </source>
</evidence>
<accession>A0A238YWR7</accession>